<feature type="region of interest" description="Disordered" evidence="1">
    <location>
        <begin position="533"/>
        <end position="554"/>
    </location>
</feature>
<evidence type="ECO:0000313" key="3">
    <source>
        <dbReference type="Proteomes" id="UP000008854"/>
    </source>
</evidence>
<reference evidence="4" key="2">
    <citation type="submission" date="2019-11" db="UniProtKB">
        <authorList>
            <consortium name="WormBaseParasite"/>
        </authorList>
    </citation>
    <scope>IDENTIFICATION</scope>
    <source>
        <strain evidence="4">Puerto Rican</strain>
    </source>
</reference>
<dbReference type="InterPro" id="IPR000198">
    <property type="entry name" value="RhoGAP_dom"/>
</dbReference>
<dbReference type="AlphaFoldDB" id="A0A5K4F1A3"/>
<dbReference type="GO" id="GO:0005096">
    <property type="term" value="F:GTPase activator activity"/>
    <property type="evidence" value="ECO:0007669"/>
    <property type="project" value="InterPro"/>
</dbReference>
<dbReference type="InterPro" id="IPR008936">
    <property type="entry name" value="Rho_GTPase_activation_prot"/>
</dbReference>
<dbReference type="WBParaSite" id="Smp_247200.1">
    <property type="protein sequence ID" value="Smp_247200.1"/>
    <property type="gene ID" value="Smp_247200"/>
</dbReference>
<evidence type="ECO:0000256" key="1">
    <source>
        <dbReference type="SAM" id="MobiDB-lite"/>
    </source>
</evidence>
<dbReference type="Gene3D" id="1.10.555.10">
    <property type="entry name" value="Rho GTPase activation protein"/>
    <property type="match status" value="1"/>
</dbReference>
<protein>
    <submittedName>
        <fullName evidence="4">Rho-GAP domain-containing protein</fullName>
    </submittedName>
</protein>
<name>A0A5K4F1A3_SCHMA</name>
<feature type="compositionally biased region" description="Low complexity" evidence="1">
    <location>
        <begin position="54"/>
        <end position="68"/>
    </location>
</feature>
<dbReference type="InterPro" id="IPR001849">
    <property type="entry name" value="PH_domain"/>
</dbReference>
<feature type="domain" description="Rho-GAP" evidence="2">
    <location>
        <begin position="747"/>
        <end position="933"/>
    </location>
</feature>
<dbReference type="GO" id="GO:0016020">
    <property type="term" value="C:membrane"/>
    <property type="evidence" value="ECO:0007669"/>
    <property type="project" value="TreeGrafter"/>
</dbReference>
<feature type="region of interest" description="Disordered" evidence="1">
    <location>
        <begin position="431"/>
        <end position="455"/>
    </location>
</feature>
<dbReference type="SMART" id="SM00233">
    <property type="entry name" value="PH"/>
    <property type="match status" value="1"/>
</dbReference>
<evidence type="ECO:0000259" key="2">
    <source>
        <dbReference type="PROSITE" id="PS50238"/>
    </source>
</evidence>
<dbReference type="InParanoid" id="A0A5K4F1A3"/>
<dbReference type="SMART" id="SM00324">
    <property type="entry name" value="RhoGAP"/>
    <property type="match status" value="1"/>
</dbReference>
<dbReference type="PANTHER" id="PTHR23182:SF1">
    <property type="entry name" value="RHO GTPASE ACTIVATING PROTEIN AT 1A, ISOFORM E"/>
    <property type="match status" value="1"/>
</dbReference>
<dbReference type="PANTHER" id="PTHR23182">
    <property type="entry name" value="BREAKPOINT CLUSTER REGION PROTEIN BCR"/>
    <property type="match status" value="1"/>
</dbReference>
<dbReference type="SUPFAM" id="SSF48350">
    <property type="entry name" value="GTPase activation domain, GAP"/>
    <property type="match status" value="1"/>
</dbReference>
<organism evidence="3 4">
    <name type="scientific">Schistosoma mansoni</name>
    <name type="common">Blood fluke</name>
    <dbReference type="NCBI Taxonomy" id="6183"/>
    <lineage>
        <taxon>Eukaryota</taxon>
        <taxon>Metazoa</taxon>
        <taxon>Spiralia</taxon>
        <taxon>Lophotrochozoa</taxon>
        <taxon>Platyhelminthes</taxon>
        <taxon>Trematoda</taxon>
        <taxon>Digenea</taxon>
        <taxon>Strigeidida</taxon>
        <taxon>Schistosomatoidea</taxon>
        <taxon>Schistosomatidae</taxon>
        <taxon>Schistosoma</taxon>
    </lineage>
</organism>
<reference evidence="3" key="1">
    <citation type="journal article" date="2012" name="PLoS Negl. Trop. Dis.">
        <title>A systematically improved high quality genome and transcriptome of the human blood fluke Schistosoma mansoni.</title>
        <authorList>
            <person name="Protasio A.V."/>
            <person name="Tsai I.J."/>
            <person name="Babbage A."/>
            <person name="Nichol S."/>
            <person name="Hunt M."/>
            <person name="Aslett M.A."/>
            <person name="De Silva N."/>
            <person name="Velarde G.S."/>
            <person name="Anderson T.J."/>
            <person name="Clark R.C."/>
            <person name="Davidson C."/>
            <person name="Dillon G.P."/>
            <person name="Holroyd N.E."/>
            <person name="LoVerde P.T."/>
            <person name="Lloyd C."/>
            <person name="McQuillan J."/>
            <person name="Oliveira G."/>
            <person name="Otto T.D."/>
            <person name="Parker-Manuel S.J."/>
            <person name="Quail M.A."/>
            <person name="Wilson R.A."/>
            <person name="Zerlotini A."/>
            <person name="Dunne D.W."/>
            <person name="Berriman M."/>
        </authorList>
    </citation>
    <scope>NUCLEOTIDE SEQUENCE [LARGE SCALE GENOMIC DNA]</scope>
    <source>
        <strain evidence="3">Puerto Rican</strain>
    </source>
</reference>
<sequence>MYFEFKQTPNISTLSNKETESKVKKKHEDITILKQEFSSPLDGDNDNGEQFKLSKNSTEMKSSSSPSLESLNTMKITKVPKGASKIFVGRYKDKSVNRHFSISDAPIPLKFTPVNIELLPSDLLSDSQNKTIHELLSHNESFSESEQIKLLNNEDYMDIKETTNKIRSHLDYLLKHESQHLKILEQIKTSLDLIKQKRITNEIVTIRSSVNSIETIQKKFIHGLKVCLQNGDINYNQFLDPFKLLISRQIEISNYVGKISKLLKNLKPEKSDTLDSKSLNSFKLQEPTTWITQTVENIKTLVLLLDTDSPHYLELQKIYKRLLEESLNSNNSLEDKTTNDSNRLIMHSLVVELTSKTNSRKLRYLFLFKDVLICAKIKFTMGSRQRILHDNSSLGESRFRRKRSGKLSASSYELEIKWFIPMEEMSLLSNSRVGSDDRGRLQNQKNLDELKGTVRNLRQTMNRSSEDKHSSKNTSKLTSLSKLEGKLVLETPQLILPVADKSGHIHNILLSTERERTHWRSALEQLLDKPPQITDKFDSARRPTPEKLSTDYFPSLSRSRSSSIGDISERLKKYKHMVKLNRVGLSIIDKDEPITGYIKATVHGIDGLNEKNSYHVRIEVDSYGQYEEVACTRVLQQSNPRWEQSFDLEVDGAWTICFILYVHQEMLAELEVFLDLETLKNNSQIDANILTNENPPRDLTFSVSLEYVDQVNLNKNRRSEIRGNLFGRHLAELVRVPNDINNDECKIKYKSEVFIPRFVIACVEEIERRGLLVVGIYRVCGSNDNIKALKSEFDESCTLAIQRLPLVELPVITSLLKQFFQHLPESLIDHTTTIALLQAVEIPDESVRNQLIEDILVNLPTPNLETFNYLANHLVTVSNYKAQNKMDLGNLSLIWSYTLFECSSETTQSTEMNEQTKNGPSSKLHTAEIQAAFSFQQAKVLNCILRSMKSGKLTVPSHSNVIRPVYS</sequence>
<dbReference type="SUPFAM" id="SSF50729">
    <property type="entry name" value="PH domain-like"/>
    <property type="match status" value="1"/>
</dbReference>
<dbReference type="ExpressionAtlas" id="A0A5K4F1A3">
    <property type="expression patterns" value="baseline"/>
</dbReference>
<dbReference type="Proteomes" id="UP000008854">
    <property type="component" value="Unassembled WGS sequence"/>
</dbReference>
<dbReference type="PROSITE" id="PS50238">
    <property type="entry name" value="RHOGAP"/>
    <property type="match status" value="1"/>
</dbReference>
<feature type="region of interest" description="Disordered" evidence="1">
    <location>
        <begin position="34"/>
        <end position="68"/>
    </location>
</feature>
<feature type="compositionally biased region" description="Basic and acidic residues" evidence="1">
    <location>
        <begin position="434"/>
        <end position="452"/>
    </location>
</feature>
<feature type="compositionally biased region" description="Basic and acidic residues" evidence="1">
    <location>
        <begin position="535"/>
        <end position="549"/>
    </location>
</feature>
<dbReference type="FunCoup" id="A0A5K4F1A3">
    <property type="interactions" value="599"/>
</dbReference>
<dbReference type="STRING" id="6183.A0A5K4F1A3"/>
<proteinExistence type="predicted"/>
<dbReference type="InterPro" id="IPR037769">
    <property type="entry name" value="Abr/Bcr"/>
</dbReference>
<dbReference type="GO" id="GO:0007165">
    <property type="term" value="P:signal transduction"/>
    <property type="evidence" value="ECO:0007669"/>
    <property type="project" value="InterPro"/>
</dbReference>
<accession>A0A5K4F1A3</accession>
<dbReference type="Pfam" id="PF00620">
    <property type="entry name" value="RhoGAP"/>
    <property type="match status" value="1"/>
</dbReference>
<evidence type="ECO:0000313" key="4">
    <source>
        <dbReference type="WBParaSite" id="Smp_247200.1"/>
    </source>
</evidence>
<dbReference type="CDD" id="cd00159">
    <property type="entry name" value="RhoGAP"/>
    <property type="match status" value="1"/>
</dbReference>
<keyword evidence="3" id="KW-1185">Reference proteome</keyword>